<gene>
    <name evidence="3" type="ORF">DW099_05720</name>
</gene>
<dbReference type="InterPro" id="IPR036754">
    <property type="entry name" value="YbaK/aa-tRNA-synt-asso_dom_sf"/>
</dbReference>
<dbReference type="GO" id="GO:0002161">
    <property type="term" value="F:aminoacyl-tRNA deacylase activity"/>
    <property type="evidence" value="ECO:0007669"/>
    <property type="project" value="InterPro"/>
</dbReference>
<protein>
    <recommendedName>
        <fullName evidence="2">YbaK/aminoacyl-tRNA synthetase-associated domain-containing protein</fullName>
    </recommendedName>
</protein>
<dbReference type="OrthoDB" id="9798587at2"/>
<feature type="domain" description="YbaK/aminoacyl-tRNA synthetase-associated" evidence="2">
    <location>
        <begin position="25"/>
        <end position="154"/>
    </location>
</feature>
<evidence type="ECO:0000259" key="2">
    <source>
        <dbReference type="Pfam" id="PF04073"/>
    </source>
</evidence>
<organism evidence="3 4">
    <name type="scientific">Emergencia timonensis</name>
    <dbReference type="NCBI Taxonomy" id="1776384"/>
    <lineage>
        <taxon>Bacteria</taxon>
        <taxon>Bacillati</taxon>
        <taxon>Bacillota</taxon>
        <taxon>Clostridia</taxon>
        <taxon>Peptostreptococcales</taxon>
        <taxon>Anaerovoracaceae</taxon>
        <taxon>Emergencia</taxon>
    </lineage>
</organism>
<dbReference type="InterPro" id="IPR007214">
    <property type="entry name" value="YbaK/aa-tRNA-synth-assoc-dom"/>
</dbReference>
<dbReference type="SUPFAM" id="SSF55826">
    <property type="entry name" value="YbaK/ProRS associated domain"/>
    <property type="match status" value="1"/>
</dbReference>
<name>A0A415E8C3_9FIRM</name>
<reference evidence="3 4" key="1">
    <citation type="submission" date="2018-08" db="EMBL/GenBank/DDBJ databases">
        <title>A genome reference for cultivated species of the human gut microbiota.</title>
        <authorList>
            <person name="Zou Y."/>
            <person name="Xue W."/>
            <person name="Luo G."/>
        </authorList>
    </citation>
    <scope>NUCLEOTIDE SEQUENCE [LARGE SCALE GENOMIC DNA]</scope>
    <source>
        <strain evidence="3 4">AM07-24</strain>
    </source>
</reference>
<dbReference type="Proteomes" id="UP000284841">
    <property type="component" value="Unassembled WGS sequence"/>
</dbReference>
<dbReference type="Pfam" id="PF04073">
    <property type="entry name" value="tRNA_edit"/>
    <property type="match status" value="1"/>
</dbReference>
<dbReference type="PANTHER" id="PTHR31423:SF3">
    <property type="entry name" value="PROLYL-TRNA SYNTHETASE ASSOCIATED DOMAIN-CONTAINING PROTEIN 1-RELATED"/>
    <property type="match status" value="1"/>
</dbReference>
<evidence type="ECO:0000256" key="1">
    <source>
        <dbReference type="ARBA" id="ARBA00010201"/>
    </source>
</evidence>
<dbReference type="Gene3D" id="3.90.960.10">
    <property type="entry name" value="YbaK/aminoacyl-tRNA synthetase-associated domain"/>
    <property type="match status" value="1"/>
</dbReference>
<evidence type="ECO:0000313" key="3">
    <source>
        <dbReference type="EMBL" id="RHJ90047.1"/>
    </source>
</evidence>
<dbReference type="InterPro" id="IPR040285">
    <property type="entry name" value="ProX/PRXD1"/>
</dbReference>
<dbReference type="EMBL" id="QRMS01000001">
    <property type="protein sequence ID" value="RHJ90047.1"/>
    <property type="molecule type" value="Genomic_DNA"/>
</dbReference>
<evidence type="ECO:0000313" key="4">
    <source>
        <dbReference type="Proteomes" id="UP000284841"/>
    </source>
</evidence>
<dbReference type="PANTHER" id="PTHR31423">
    <property type="entry name" value="YBAK DOMAIN-CONTAINING PROTEIN"/>
    <property type="match status" value="1"/>
</dbReference>
<comment type="similarity">
    <text evidence="1">Belongs to the PRORSD1 family.</text>
</comment>
<keyword evidence="4" id="KW-1185">Reference proteome</keyword>
<dbReference type="RefSeq" id="WP_067541229.1">
    <property type="nucleotide sequence ID" value="NZ_AP025567.1"/>
</dbReference>
<dbReference type="AlphaFoldDB" id="A0A415E8C3"/>
<comment type="caution">
    <text evidence="3">The sequence shown here is derived from an EMBL/GenBank/DDBJ whole genome shotgun (WGS) entry which is preliminary data.</text>
</comment>
<accession>A0A415E8C3</accession>
<sequence>MEPYEAELYDVFQRIGITEYKVHEHKAIFSTKEAEEAGLVMAGLNLKNLLIKDKKTEHFFMIILEDHRQMDAKHFKSLTGWGKIRFAKEEEMWDLLRLTPGSVSPFGLLSDKAHRVTVVLEKLITEAAAEELVNFHPNRNTATLSLQKRDFLKFLEYIGTEVIFEE</sequence>
<dbReference type="GeneID" id="83005741"/>
<proteinExistence type="inferred from homology"/>